<dbReference type="PANTHER" id="PTHR31672">
    <property type="entry name" value="BNACNNG10540D PROTEIN"/>
    <property type="match status" value="1"/>
</dbReference>
<dbReference type="EMBL" id="WHWC01000010">
    <property type="protein sequence ID" value="KAG8375244.1"/>
    <property type="molecule type" value="Genomic_DNA"/>
</dbReference>
<dbReference type="InterPro" id="IPR017451">
    <property type="entry name" value="F-box-assoc_interact_dom"/>
</dbReference>
<dbReference type="InterPro" id="IPR013187">
    <property type="entry name" value="F-box-assoc_dom_typ3"/>
</dbReference>
<gene>
    <name evidence="2" type="ORF">BUALT_Bualt10G0080100</name>
</gene>
<name>A0AAV6X553_9LAMI</name>
<comment type="caution">
    <text evidence="2">The sequence shown here is derived from an EMBL/GenBank/DDBJ whole genome shotgun (WGS) entry which is preliminary data.</text>
</comment>
<dbReference type="PROSITE" id="PS50181">
    <property type="entry name" value="FBOX"/>
    <property type="match status" value="1"/>
</dbReference>
<dbReference type="AlphaFoldDB" id="A0AAV6X553"/>
<dbReference type="InterPro" id="IPR050796">
    <property type="entry name" value="SCF_F-box_component"/>
</dbReference>
<protein>
    <recommendedName>
        <fullName evidence="1">F-box domain-containing protein</fullName>
    </recommendedName>
</protein>
<feature type="domain" description="F-box" evidence="1">
    <location>
        <begin position="4"/>
        <end position="51"/>
    </location>
</feature>
<dbReference type="InterPro" id="IPR036047">
    <property type="entry name" value="F-box-like_dom_sf"/>
</dbReference>
<organism evidence="2 3">
    <name type="scientific">Buddleja alternifolia</name>
    <dbReference type="NCBI Taxonomy" id="168488"/>
    <lineage>
        <taxon>Eukaryota</taxon>
        <taxon>Viridiplantae</taxon>
        <taxon>Streptophyta</taxon>
        <taxon>Embryophyta</taxon>
        <taxon>Tracheophyta</taxon>
        <taxon>Spermatophyta</taxon>
        <taxon>Magnoliopsida</taxon>
        <taxon>eudicotyledons</taxon>
        <taxon>Gunneridae</taxon>
        <taxon>Pentapetalae</taxon>
        <taxon>asterids</taxon>
        <taxon>lamiids</taxon>
        <taxon>Lamiales</taxon>
        <taxon>Scrophulariaceae</taxon>
        <taxon>Buddlejeae</taxon>
        <taxon>Buddleja</taxon>
    </lineage>
</organism>
<dbReference type="SUPFAM" id="SSF81383">
    <property type="entry name" value="F-box domain"/>
    <property type="match status" value="1"/>
</dbReference>
<dbReference type="InterPro" id="IPR001810">
    <property type="entry name" value="F-box_dom"/>
</dbReference>
<proteinExistence type="predicted"/>
<dbReference type="PANTHER" id="PTHR31672:SF13">
    <property type="entry name" value="F-BOX PROTEIN CPR30-LIKE"/>
    <property type="match status" value="1"/>
</dbReference>
<dbReference type="Pfam" id="PF08268">
    <property type="entry name" value="FBA_3"/>
    <property type="match status" value="1"/>
</dbReference>
<reference evidence="2" key="1">
    <citation type="submission" date="2019-10" db="EMBL/GenBank/DDBJ databases">
        <authorList>
            <person name="Zhang R."/>
            <person name="Pan Y."/>
            <person name="Wang J."/>
            <person name="Ma R."/>
            <person name="Yu S."/>
        </authorList>
    </citation>
    <scope>NUCLEOTIDE SEQUENCE</scope>
    <source>
        <strain evidence="2">LA-IB0</strain>
        <tissue evidence="2">Leaf</tissue>
    </source>
</reference>
<evidence type="ECO:0000259" key="1">
    <source>
        <dbReference type="PROSITE" id="PS50181"/>
    </source>
</evidence>
<dbReference type="SMART" id="SM00256">
    <property type="entry name" value="FBOX"/>
    <property type="match status" value="1"/>
</dbReference>
<evidence type="ECO:0000313" key="3">
    <source>
        <dbReference type="Proteomes" id="UP000826271"/>
    </source>
</evidence>
<accession>A0AAV6X553</accession>
<evidence type="ECO:0000313" key="2">
    <source>
        <dbReference type="EMBL" id="KAG8375244.1"/>
    </source>
</evidence>
<keyword evidence="3" id="KW-1185">Reference proteome</keyword>
<dbReference type="Proteomes" id="UP000826271">
    <property type="component" value="Unassembled WGS sequence"/>
</dbReference>
<dbReference type="Pfam" id="PF12937">
    <property type="entry name" value="F-box-like"/>
    <property type="match status" value="1"/>
</dbReference>
<dbReference type="Gene3D" id="1.20.1280.50">
    <property type="match status" value="1"/>
</dbReference>
<sequence>MVSPSGIMDVPTAILLEIFLKLPVYAITRCKSVCKSWFNLLVSTDPYFANVYTRNPPFTTLLLSEECSGNSSTSFFLLEISEDGNNCMRTRFEPRVPDWLDAKSDLCLISSSKGLLCLCEHKYIAWFMVETIYISNPITGECIALPPHRVPYRHGATTIIVYKFDFSPSTNNFKVMRVVYTSVRTANEKVQVEIFTVGVDDGWRCLKQPSIPFSFWNTGTIFNGAYHWIDTANINCQLICTFDLGKEKEGRVINLPPLLENLWWAELTSLNNRLCLVIKSVSSHITIWTMNEYGVDSSWTKDVILRSWFPSHLSFAELFPVAILQNADILFKANNRLFCCDPKKKKTASIKLQADVEVGSFKLRFDDYAPSFSLLHELMIGGEGRSVNAKSK</sequence>
<dbReference type="NCBIfam" id="TIGR01640">
    <property type="entry name" value="F_box_assoc_1"/>
    <property type="match status" value="1"/>
</dbReference>